<evidence type="ECO:0000259" key="1">
    <source>
        <dbReference type="Pfam" id="PF04986"/>
    </source>
</evidence>
<dbReference type="GO" id="GO:0006313">
    <property type="term" value="P:DNA transposition"/>
    <property type="evidence" value="ECO:0007669"/>
    <property type="project" value="InterPro"/>
</dbReference>
<feature type="domain" description="Transposase IS801/IS1294" evidence="1">
    <location>
        <begin position="151"/>
        <end position="335"/>
    </location>
</feature>
<organism evidence="3 4">
    <name type="scientific">Aliiruegeria lutimaris</name>
    <dbReference type="NCBI Taxonomy" id="571298"/>
    <lineage>
        <taxon>Bacteria</taxon>
        <taxon>Pseudomonadati</taxon>
        <taxon>Pseudomonadota</taxon>
        <taxon>Alphaproteobacteria</taxon>
        <taxon>Rhodobacterales</taxon>
        <taxon>Roseobacteraceae</taxon>
        <taxon>Aliiruegeria</taxon>
    </lineage>
</organism>
<name>A0A1G9QBE8_9RHOB</name>
<dbReference type="EMBL" id="FNEK01000165">
    <property type="protein sequence ID" value="SDM08051.1"/>
    <property type="molecule type" value="Genomic_DNA"/>
</dbReference>
<evidence type="ECO:0000313" key="4">
    <source>
        <dbReference type="Proteomes" id="UP000199382"/>
    </source>
</evidence>
<dbReference type="GO" id="GO:0004803">
    <property type="term" value="F:transposase activity"/>
    <property type="evidence" value="ECO:0007669"/>
    <property type="project" value="InterPro"/>
</dbReference>
<gene>
    <name evidence="3" type="ORF">SAMN04488026_11652</name>
</gene>
<evidence type="ECO:0000313" key="3">
    <source>
        <dbReference type="EMBL" id="SDM08051.1"/>
    </source>
</evidence>
<dbReference type="NCBIfam" id="NF033538">
    <property type="entry name" value="transpos_IS91"/>
    <property type="match status" value="1"/>
</dbReference>
<accession>A0A1G9QBE8</accession>
<protein>
    <submittedName>
        <fullName evidence="3">Transposase zinc-binding domain-containing protein</fullName>
    </submittedName>
</protein>
<proteinExistence type="predicted"/>
<dbReference type="PANTHER" id="PTHR37023:SF1">
    <property type="entry name" value="ISSOD25 TRANSPOSASE TNPA_ISSOD25"/>
    <property type="match status" value="1"/>
</dbReference>
<dbReference type="Pfam" id="PF14319">
    <property type="entry name" value="Zn_Tnp_IS91"/>
    <property type="match status" value="1"/>
</dbReference>
<dbReference type="PANTHER" id="PTHR37023">
    <property type="entry name" value="TRANSPOSASE"/>
    <property type="match status" value="1"/>
</dbReference>
<evidence type="ECO:0000259" key="2">
    <source>
        <dbReference type="Pfam" id="PF14319"/>
    </source>
</evidence>
<feature type="domain" description="Transposase zinc-binding" evidence="2">
    <location>
        <begin position="18"/>
        <end position="109"/>
    </location>
</feature>
<dbReference type="InterPro" id="IPR054832">
    <property type="entry name" value="transpos_IS91"/>
</dbReference>
<keyword evidence="4" id="KW-1185">Reference proteome</keyword>
<dbReference type="GO" id="GO:0003677">
    <property type="term" value="F:DNA binding"/>
    <property type="evidence" value="ECO:0007669"/>
    <property type="project" value="InterPro"/>
</dbReference>
<reference evidence="3 4" key="1">
    <citation type="submission" date="2016-10" db="EMBL/GenBank/DDBJ databases">
        <authorList>
            <person name="de Groot N.N."/>
        </authorList>
    </citation>
    <scope>NUCLEOTIDE SEQUENCE [LARGE SCALE GENOMIC DNA]</scope>
    <source>
        <strain evidence="3 4">DSM 25294</strain>
    </source>
</reference>
<dbReference type="InterPro" id="IPR026889">
    <property type="entry name" value="Zn_Tnp"/>
</dbReference>
<dbReference type="Pfam" id="PF04986">
    <property type="entry name" value="Y2_Tnp"/>
    <property type="match status" value="1"/>
</dbReference>
<dbReference type="Proteomes" id="UP000199382">
    <property type="component" value="Unassembled WGS sequence"/>
</dbReference>
<dbReference type="InterPro" id="IPR007069">
    <property type="entry name" value="Transposase_32"/>
</dbReference>
<sequence>MYGNRLPGSGPKLEVADIFRAHGAAWRAANAGHISLDQLKVMSAIERCRTAALGGHVARCEDCAHEHIAYNSCRNRHCPKCQAGAARSWLAARETELLTVRYFHLVFTLPKPIADIAHQNKREIYNLLMRASAATVIRIAADPKHLGARVGVTSVLHTWGSAMTHHPHVHMIVPGGGLSVDGTRWIACRRNFFLSVRVLSRLYRRLILEGLVRLHEAGKLQFFGDRVELVDRAAFNACLQPLRKVDWVVYAKEPFAGPKAVLAYLSRYTHRVAISNSRLIRLDQRGVTFRVKDYRVDGPGRHTTMTLTTDEFIRRFLIHVLPKRQHRIRHYGFFGNGHRAANIARIRHLLGAKTPGQEHANDDSLGDTDELPRVLALPCPSCGGRLIIIDTITPAQHPRAPPTTARAAA</sequence>
<dbReference type="STRING" id="571298.SAMN04488026_11652"/>
<dbReference type="AlphaFoldDB" id="A0A1G9QBE8"/>